<dbReference type="InterPro" id="IPR032710">
    <property type="entry name" value="NTF2-like_dom_sf"/>
</dbReference>
<dbReference type="EMBL" id="LT670844">
    <property type="protein sequence ID" value="SHL33093.1"/>
    <property type="molecule type" value="Genomic_DNA"/>
</dbReference>
<dbReference type="AlphaFoldDB" id="A0A1M6ZRZ8"/>
<organism evidence="2 3">
    <name type="scientific">Bradyrhizobium lablabi</name>
    <dbReference type="NCBI Taxonomy" id="722472"/>
    <lineage>
        <taxon>Bacteria</taxon>
        <taxon>Pseudomonadati</taxon>
        <taxon>Pseudomonadota</taxon>
        <taxon>Alphaproteobacteria</taxon>
        <taxon>Hyphomicrobiales</taxon>
        <taxon>Nitrobacteraceae</taxon>
        <taxon>Bradyrhizobium</taxon>
    </lineage>
</organism>
<dbReference type="RefSeq" id="WP_079542926.1">
    <property type="nucleotide sequence ID" value="NZ_LT670844.1"/>
</dbReference>
<protein>
    <recommendedName>
        <fullName evidence="1">SnoaL-like domain-containing protein</fullName>
    </recommendedName>
</protein>
<sequence length="141" mass="15139">MSAAENKKIVEHIFNELGNGNSAPLLASLADDFRFVVTGTSKWARSYDGKAAVLAELFAPLRAKIEGPIRSVPVRFIAEGDLVVVEACGRNTTKEGNAYNNVYCNVLKLEAGRLKEWTEYADSALVNAVLGDPAEAISAVP</sequence>
<accession>A0A1M6ZRZ8</accession>
<gene>
    <name evidence="2" type="ORF">SAMN05444159_5630</name>
</gene>
<evidence type="ECO:0000313" key="2">
    <source>
        <dbReference type="EMBL" id="SHL33093.1"/>
    </source>
</evidence>
<dbReference type="Gene3D" id="3.10.450.50">
    <property type="match status" value="1"/>
</dbReference>
<evidence type="ECO:0000259" key="1">
    <source>
        <dbReference type="Pfam" id="PF12680"/>
    </source>
</evidence>
<dbReference type="Proteomes" id="UP000189935">
    <property type="component" value="Chromosome I"/>
</dbReference>
<proteinExistence type="predicted"/>
<feature type="domain" description="SnoaL-like" evidence="1">
    <location>
        <begin position="10"/>
        <end position="117"/>
    </location>
</feature>
<dbReference type="SUPFAM" id="SSF54427">
    <property type="entry name" value="NTF2-like"/>
    <property type="match status" value="1"/>
</dbReference>
<dbReference type="PANTHER" id="PTHR41252:SF1">
    <property type="entry name" value="BLR2505 PROTEIN"/>
    <property type="match status" value="1"/>
</dbReference>
<dbReference type="Pfam" id="PF12680">
    <property type="entry name" value="SnoaL_2"/>
    <property type="match status" value="1"/>
</dbReference>
<dbReference type="OrthoDB" id="6657864at2"/>
<reference evidence="2 3" key="1">
    <citation type="submission" date="2016-11" db="EMBL/GenBank/DDBJ databases">
        <authorList>
            <person name="Jaros S."/>
            <person name="Januszkiewicz K."/>
            <person name="Wedrychowicz H."/>
        </authorList>
    </citation>
    <scope>NUCLEOTIDE SEQUENCE [LARGE SCALE GENOMIC DNA]</scope>
    <source>
        <strain evidence="2 3">GAS499</strain>
    </source>
</reference>
<evidence type="ECO:0000313" key="3">
    <source>
        <dbReference type="Proteomes" id="UP000189935"/>
    </source>
</evidence>
<dbReference type="PANTHER" id="PTHR41252">
    <property type="entry name" value="BLR2505 PROTEIN"/>
    <property type="match status" value="1"/>
</dbReference>
<name>A0A1M6ZRZ8_9BRAD</name>
<dbReference type="InterPro" id="IPR037401">
    <property type="entry name" value="SnoaL-like"/>
</dbReference>